<accession>A0ABX5V9V0</accession>
<protein>
    <submittedName>
        <fullName evidence="3">DUF262 domain-containing protein</fullName>
    </submittedName>
</protein>
<evidence type="ECO:0000259" key="1">
    <source>
        <dbReference type="Pfam" id="PF03235"/>
    </source>
</evidence>
<dbReference type="InterPro" id="IPR011089">
    <property type="entry name" value="GmrSD_C"/>
</dbReference>
<dbReference type="Pfam" id="PF07510">
    <property type="entry name" value="GmrSD_C"/>
    <property type="match status" value="1"/>
</dbReference>
<dbReference type="PANTHER" id="PTHR35149">
    <property type="entry name" value="SLL5132 PROTEIN"/>
    <property type="match status" value="1"/>
</dbReference>
<proteinExistence type="predicted"/>
<dbReference type="Proteomes" id="UP000306825">
    <property type="component" value="Chromosome"/>
</dbReference>
<evidence type="ECO:0000313" key="4">
    <source>
        <dbReference type="Proteomes" id="UP000306825"/>
    </source>
</evidence>
<dbReference type="Pfam" id="PF03235">
    <property type="entry name" value="GmrSD_N"/>
    <property type="match status" value="1"/>
</dbReference>
<dbReference type="InterPro" id="IPR004919">
    <property type="entry name" value="GmrSD_N"/>
</dbReference>
<keyword evidence="4" id="KW-1185">Reference proteome</keyword>
<feature type="domain" description="GmrSD restriction endonucleases N-terminal" evidence="1">
    <location>
        <begin position="12"/>
        <end position="218"/>
    </location>
</feature>
<feature type="domain" description="GmrSD restriction endonucleases C-terminal" evidence="2">
    <location>
        <begin position="374"/>
        <end position="513"/>
    </location>
</feature>
<organism evidence="3 4">
    <name type="scientific">Caminibacter mediatlanticus TB-2</name>
    <dbReference type="NCBI Taxonomy" id="391592"/>
    <lineage>
        <taxon>Bacteria</taxon>
        <taxon>Pseudomonadati</taxon>
        <taxon>Campylobacterota</taxon>
        <taxon>Epsilonproteobacteria</taxon>
        <taxon>Nautiliales</taxon>
        <taxon>Nautiliaceae</taxon>
        <taxon>Caminibacter</taxon>
    </lineage>
</organism>
<dbReference type="PANTHER" id="PTHR35149:SF1">
    <property type="entry name" value="DUF5655 DOMAIN-CONTAINING PROTEIN"/>
    <property type="match status" value="1"/>
</dbReference>
<evidence type="ECO:0000259" key="2">
    <source>
        <dbReference type="Pfam" id="PF07510"/>
    </source>
</evidence>
<dbReference type="EMBL" id="CP040463">
    <property type="protein sequence ID" value="QCT95033.1"/>
    <property type="molecule type" value="Genomic_DNA"/>
</dbReference>
<reference evidence="3 4" key="1">
    <citation type="submission" date="2019-05" db="EMBL/GenBank/DDBJ databases">
        <title>A comparative analysis of the Nautiliaceae.</title>
        <authorList>
            <person name="Grosche A."/>
            <person name="Smedile F."/>
            <person name="Vetriani C."/>
        </authorList>
    </citation>
    <scope>NUCLEOTIDE SEQUENCE [LARGE SCALE GENOMIC DNA]</scope>
    <source>
        <strain evidence="3 4">TB-2</strain>
    </source>
</reference>
<dbReference type="RefSeq" id="WP_138323688.1">
    <property type="nucleotide sequence ID" value="NZ_CP040463.1"/>
</dbReference>
<gene>
    <name evidence="3" type="ORF">FE773_07465</name>
</gene>
<name>A0ABX5V9V0_9BACT</name>
<evidence type="ECO:0000313" key="3">
    <source>
        <dbReference type="EMBL" id="QCT95033.1"/>
    </source>
</evidence>
<sequence length="566" mass="68587">MKNNNLLLKPIEDIINENFVIPSYQRGYRWESRQVLDLLQDIYEFAESKKKEEFYCLQPIVITKKDNKYRVIDGQQRLTTIYLILKFLQETANKIKNIKQNNIELLEFCNIEEFEIKNIFSLEYETREKSKEFLENISTENLNYDNPDFYYMSKAYEKIKKWFKTHSKKLFLDTLLKDVKFIWYEVNTKNEEEEIEIFKRLNIGKIPLTNAELIKAMLLIPIKEYKKQIEFSIEWDRIEHTLQKNSFWYFLTNDNKKATAIDLIFDTLAKKYYKENKFNDFKLKENDDKYSFYVFDKLLKEEKKTQKDIWEDTKKVFRFLIDWYNDKEIYHKVGYLLYFKENLLDLISKYSQTTKDKFKDYLNERIRNSLGKKINLNELSYGDINVKKVLLLFNIETALNSQNIRFNFAQFKTFAWDIEHIVSQTDNENKEEWVKTVFEYIYGMNIKKIDKNKLKNFVNKYYEKFFDRVKKRLGIKDLSQDKNNIANLTLLDSKTNRSYHNAFFPIKRTIIIENESKGYFIPPATKNVFLKAYSQKLSDIANWTDEDMDCYRNKIYELLSKYGVKL</sequence>